<keyword evidence="2" id="KW-1185">Reference proteome</keyword>
<evidence type="ECO:0000313" key="1">
    <source>
        <dbReference type="EMBL" id="SEV88809.1"/>
    </source>
</evidence>
<name>A0A1I0MLM6_9RHOB</name>
<reference evidence="1 2" key="1">
    <citation type="submission" date="2016-10" db="EMBL/GenBank/DDBJ databases">
        <authorList>
            <person name="de Groot N.N."/>
        </authorList>
    </citation>
    <scope>NUCLEOTIDE SEQUENCE [LARGE SCALE GENOMIC DNA]</scope>
    <source>
        <strain evidence="1 2">DSM 29439</strain>
    </source>
</reference>
<proteinExistence type="predicted"/>
<sequence>MHIASVLQGCLDRVVPSPALFDKAYYLATYPDMRSYKGSLYSHYQKFGWREGRFPTPLFDSKWYSDTYLNGAPDQNPLEHYEQVGWKLGFNPSAVFDAKWFRETHMSGRSDRDPLAFYIESCATAGISPHPLLNISAYLNDNREVPKDAMDALNHILREGYHGVRAAVPGFDPEHYRSKNPETAGLSDPETWKHFLVHGRKTHGVFWPSEAVMKARVAPRPNSPTSTEQQSPMIIAGFHRSGTSLTSNLLLNAGLYLGDRLLGANYSNPRGHFEDVEVISFHNRLLANAGRDWMVSDHFEPIVTAADISWMRDYGTRRAGIGAWGFKDPRSTLFLSQWTAVFPSSTILYIHRPCIECVHSIKRRAANWLRLGIDTDLNARFWTQEDLAVKMYLTYAETALEFLEQFSGRSCVVALDDILKGRNIVRQINEHWGYDLKECKISDIFDTESMSRVGPNEYIHDKSLLARIEDVESRFSALAERGFGPAVASEEGAQ</sequence>
<dbReference type="InterPro" id="IPR027417">
    <property type="entry name" value="P-loop_NTPase"/>
</dbReference>
<dbReference type="SUPFAM" id="SSF52540">
    <property type="entry name" value="P-loop containing nucleoside triphosphate hydrolases"/>
    <property type="match status" value="1"/>
</dbReference>
<dbReference type="Proteomes" id="UP000199650">
    <property type="component" value="Unassembled WGS sequence"/>
</dbReference>
<dbReference type="EMBL" id="FOJB01000001">
    <property type="protein sequence ID" value="SEV88809.1"/>
    <property type="molecule type" value="Genomic_DNA"/>
</dbReference>
<evidence type="ECO:0008006" key="3">
    <source>
        <dbReference type="Google" id="ProtNLM"/>
    </source>
</evidence>
<dbReference type="STRING" id="1173584.SAMN05444851_0112"/>
<protein>
    <recommendedName>
        <fullName evidence="3">Sulfotransferase family protein</fullName>
    </recommendedName>
</protein>
<accession>A0A1I0MLM6</accession>
<dbReference type="Gene3D" id="3.40.50.300">
    <property type="entry name" value="P-loop containing nucleotide triphosphate hydrolases"/>
    <property type="match status" value="1"/>
</dbReference>
<evidence type="ECO:0000313" key="2">
    <source>
        <dbReference type="Proteomes" id="UP000199650"/>
    </source>
</evidence>
<dbReference type="AlphaFoldDB" id="A0A1I0MLM6"/>
<organism evidence="1 2">
    <name type="scientific">Aliiroseovarius sediminilitoris</name>
    <dbReference type="NCBI Taxonomy" id="1173584"/>
    <lineage>
        <taxon>Bacteria</taxon>
        <taxon>Pseudomonadati</taxon>
        <taxon>Pseudomonadota</taxon>
        <taxon>Alphaproteobacteria</taxon>
        <taxon>Rhodobacterales</taxon>
        <taxon>Paracoccaceae</taxon>
        <taxon>Aliiroseovarius</taxon>
    </lineage>
</organism>
<gene>
    <name evidence="1" type="ORF">SAMN05444851_0112</name>
</gene>